<dbReference type="Gene3D" id="2.160.10.10">
    <property type="entry name" value="Hexapeptide repeat proteins"/>
    <property type="match status" value="1"/>
</dbReference>
<evidence type="ECO:0000313" key="1">
    <source>
        <dbReference type="EMBL" id="MBM7614931.1"/>
    </source>
</evidence>
<dbReference type="PANTHER" id="PTHR43360">
    <property type="entry name" value="CARBON DIOXIDE CONCENTRATING MECHANISM PROTEIN CCMM"/>
    <property type="match status" value="1"/>
</dbReference>
<reference evidence="1 2" key="1">
    <citation type="submission" date="2021-01" db="EMBL/GenBank/DDBJ databases">
        <title>Genomic Encyclopedia of Type Strains, Phase IV (KMG-IV): sequencing the most valuable type-strain genomes for metagenomic binning, comparative biology and taxonomic classification.</title>
        <authorList>
            <person name="Goeker M."/>
        </authorList>
    </citation>
    <scope>NUCLEOTIDE SEQUENCE [LARGE SCALE GENOMIC DNA]</scope>
    <source>
        <strain evidence="1 2">DSM 25890</strain>
    </source>
</reference>
<dbReference type="RefSeq" id="WP_243427882.1">
    <property type="nucleotide sequence ID" value="NZ_JAFBEE010000008.1"/>
</dbReference>
<proteinExistence type="predicted"/>
<accession>A0ABS2NPY3</accession>
<sequence length="222" mass="24015">MNVNAVFIGSNPVTSFIPYSYFPQIHPSVYIGPFTSIIGAVFIRENVFIAPSTTIRADEGYPFYIGRNTNIQDGVIFHGLKGQRISVKDRLYSIYVGDRVSCAHGCTIHGPCFIGNNCFIGFNAIVFDAILEEGVYVSANAVVTGGVTVAKNKFVPPGASIDSQEKADALSIAPADKEAFVEEVQRVNSEFPPSYSLLFGKNRCSCGLACDRPVSCTSNHRA</sequence>
<organism evidence="1 2">
    <name type="scientific">Alkaliphilus hydrothermalis</name>
    <dbReference type="NCBI Taxonomy" id="1482730"/>
    <lineage>
        <taxon>Bacteria</taxon>
        <taxon>Bacillati</taxon>
        <taxon>Bacillota</taxon>
        <taxon>Clostridia</taxon>
        <taxon>Peptostreptococcales</taxon>
        <taxon>Natronincolaceae</taxon>
        <taxon>Alkaliphilus</taxon>
    </lineage>
</organism>
<dbReference type="SUPFAM" id="SSF51161">
    <property type="entry name" value="Trimeric LpxA-like enzymes"/>
    <property type="match status" value="1"/>
</dbReference>
<evidence type="ECO:0000313" key="2">
    <source>
        <dbReference type="Proteomes" id="UP001314796"/>
    </source>
</evidence>
<dbReference type="Proteomes" id="UP001314796">
    <property type="component" value="Unassembled WGS sequence"/>
</dbReference>
<dbReference type="PANTHER" id="PTHR43360:SF1">
    <property type="entry name" value="CARBOXYSOME ASSEMBLY PROTEIN CCMM"/>
    <property type="match status" value="1"/>
</dbReference>
<dbReference type="InterPro" id="IPR011004">
    <property type="entry name" value="Trimer_LpxA-like_sf"/>
</dbReference>
<dbReference type="EMBL" id="JAFBEE010000008">
    <property type="protein sequence ID" value="MBM7614931.1"/>
    <property type="molecule type" value="Genomic_DNA"/>
</dbReference>
<gene>
    <name evidence="1" type="ORF">JOC73_001493</name>
</gene>
<protein>
    <submittedName>
        <fullName evidence="1">Carbon dioxide concentrating mechanism protein CcmM</fullName>
    </submittedName>
</protein>
<dbReference type="InterPro" id="IPR052265">
    <property type="entry name" value="Gamma-CA"/>
</dbReference>
<comment type="caution">
    <text evidence="1">The sequence shown here is derived from an EMBL/GenBank/DDBJ whole genome shotgun (WGS) entry which is preliminary data.</text>
</comment>
<keyword evidence="2" id="KW-1185">Reference proteome</keyword>
<name>A0ABS2NPY3_9FIRM</name>